<proteinExistence type="predicted"/>
<feature type="compositionally biased region" description="Basic residues" evidence="2">
    <location>
        <begin position="837"/>
        <end position="847"/>
    </location>
</feature>
<dbReference type="OrthoDB" id="3231188at2759"/>
<evidence type="ECO:0000256" key="2">
    <source>
        <dbReference type="SAM" id="MobiDB-lite"/>
    </source>
</evidence>
<feature type="region of interest" description="Disordered" evidence="2">
    <location>
        <begin position="631"/>
        <end position="655"/>
    </location>
</feature>
<sequence length="920" mass="100065">MGASGMRQKRCPSGAFSSRCQSTLSSRTIHAAGRKQEAPVAQRTNTRTASTHPSGFNSLLPPNSLQHVPPALLPMSQPNPGPSRPDLDPRTFIEQALHSSDWTVSQNALRLAHREITDLEAKLQAAMSKLADLESSLVSIQANRRAASRSKGKNGPAPARTDDTFVPDHLKEKRLRVDAEGKRIAKHFVFFWSPYTPDHIFKLEGDVQWHWYDVSQRYNDHFPGNREKGDALDLRACAGPPNSEVREWVETAYTPFVKEFFESASDERSQAIQRVRQNGTELFVDIKGVINLDCEALRAVGEVPEIKRRGAPPQPVNEYDAALFSADGYECRRKFRKLMVLIGVVETSAGVFASDPWCAIIYETYEKDGGQIFVNMTLFFVARCLIYGRTAIKKTNPVLNRNNPLYGGNLRATPGLIAFICILVRISLSPDCSFTNDGEGPITKISYVTDFEQYKQFLMTVWGQPTGKAICDAWNKNVFPSRTTTAASTPSMPQPAQPPIQQPRSESVAEAIARHNLAMRSRESAPAADAILNRPSVAPQTVHPPLQAPPPPPQVNTASSSPAMRPTVPPTVSQQPSRVGAHSQGALAAGIRYQAPVNVGVHDGVEDVYQIPSEFEENESFYYKAPSIDEQYDRTEDSQSDSDDAGPSPVWDEDNGVMIEGADAHQLQGWPAATKPSSSSTSAGVSGIESQVFGLNLGDAGRSSLLQPPPHANPHFPAGGDTFSSAPAYWEAPRARPSAPPALAIARSFHPSPSPSNYSEFHPSPLTVDRARLPAPPPGPPPLPSRQTRPSFTSAHPAPRLSPLPEDIGLAGMETGPDADPRNFDMDMDLPPVTQKPRPKPKPKTTTHRPQLTIEIPAGPNAATDPIDTVDLVEASVPQDRRPTRSSTRSKTAAVPQGSAEVAKDKRGSKQKGAKSKKGV</sequence>
<feature type="region of interest" description="Disordered" evidence="2">
    <location>
        <begin position="745"/>
        <end position="920"/>
    </location>
</feature>
<feature type="compositionally biased region" description="Polar residues" evidence="2">
    <location>
        <begin position="42"/>
        <end position="66"/>
    </location>
</feature>
<keyword evidence="4" id="KW-1185">Reference proteome</keyword>
<feature type="compositionally biased region" description="Polar residues" evidence="2">
    <location>
        <begin position="785"/>
        <end position="794"/>
    </location>
</feature>
<feature type="compositionally biased region" description="Basic residues" evidence="2">
    <location>
        <begin position="909"/>
        <end position="920"/>
    </location>
</feature>
<keyword evidence="1" id="KW-0175">Coiled coil</keyword>
<feature type="compositionally biased region" description="Pro residues" evidence="2">
    <location>
        <begin position="492"/>
        <end position="501"/>
    </location>
</feature>
<organism evidence="3 4">
    <name type="scientific">Ephemerocybe angulata</name>
    <dbReference type="NCBI Taxonomy" id="980116"/>
    <lineage>
        <taxon>Eukaryota</taxon>
        <taxon>Fungi</taxon>
        <taxon>Dikarya</taxon>
        <taxon>Basidiomycota</taxon>
        <taxon>Agaricomycotina</taxon>
        <taxon>Agaricomycetes</taxon>
        <taxon>Agaricomycetidae</taxon>
        <taxon>Agaricales</taxon>
        <taxon>Agaricineae</taxon>
        <taxon>Psathyrellaceae</taxon>
        <taxon>Ephemerocybe</taxon>
    </lineage>
</organism>
<feature type="region of interest" description="Disordered" evidence="2">
    <location>
        <begin position="700"/>
        <end position="720"/>
    </location>
</feature>
<feature type="compositionally biased region" description="Polar residues" evidence="2">
    <location>
        <begin position="15"/>
        <end position="28"/>
    </location>
</feature>
<reference evidence="3 4" key="1">
    <citation type="submission" date="2020-07" db="EMBL/GenBank/DDBJ databases">
        <title>Comparative genomics of pyrophilous fungi reveals a link between fire events and developmental genes.</title>
        <authorList>
            <consortium name="DOE Joint Genome Institute"/>
            <person name="Steindorff A.S."/>
            <person name="Carver A."/>
            <person name="Calhoun S."/>
            <person name="Stillman K."/>
            <person name="Liu H."/>
            <person name="Lipzen A."/>
            <person name="Pangilinan J."/>
            <person name="Labutti K."/>
            <person name="Bruns T.D."/>
            <person name="Grigoriev I.V."/>
        </authorList>
    </citation>
    <scope>NUCLEOTIDE SEQUENCE [LARGE SCALE GENOMIC DNA]</scope>
    <source>
        <strain evidence="3 4">CBS 144469</strain>
    </source>
</reference>
<accession>A0A8H6LVI3</accession>
<feature type="region of interest" description="Disordered" evidence="2">
    <location>
        <begin position="1"/>
        <end position="86"/>
    </location>
</feature>
<feature type="region of interest" description="Disordered" evidence="2">
    <location>
        <begin position="482"/>
        <end position="507"/>
    </location>
</feature>
<protein>
    <submittedName>
        <fullName evidence="3">Uncharacterized protein</fullName>
    </submittedName>
</protein>
<evidence type="ECO:0000256" key="1">
    <source>
        <dbReference type="SAM" id="Coils"/>
    </source>
</evidence>
<evidence type="ECO:0000313" key="3">
    <source>
        <dbReference type="EMBL" id="KAF6743704.1"/>
    </source>
</evidence>
<evidence type="ECO:0000313" key="4">
    <source>
        <dbReference type="Proteomes" id="UP000521943"/>
    </source>
</evidence>
<dbReference type="Proteomes" id="UP000521943">
    <property type="component" value="Unassembled WGS sequence"/>
</dbReference>
<gene>
    <name evidence="3" type="ORF">DFP72DRAFT_932198</name>
</gene>
<dbReference type="AlphaFoldDB" id="A0A8H6LVI3"/>
<feature type="coiled-coil region" evidence="1">
    <location>
        <begin position="109"/>
        <end position="143"/>
    </location>
</feature>
<dbReference type="EMBL" id="JACGCI010000138">
    <property type="protein sequence ID" value="KAF6743704.1"/>
    <property type="molecule type" value="Genomic_DNA"/>
</dbReference>
<feature type="region of interest" description="Disordered" evidence="2">
    <location>
        <begin position="538"/>
        <end position="583"/>
    </location>
</feature>
<feature type="compositionally biased region" description="Pro residues" evidence="2">
    <location>
        <begin position="774"/>
        <end position="784"/>
    </location>
</feature>
<feature type="region of interest" description="Disordered" evidence="2">
    <location>
        <begin position="144"/>
        <end position="164"/>
    </location>
</feature>
<name>A0A8H6LVI3_9AGAR</name>
<comment type="caution">
    <text evidence="3">The sequence shown here is derived from an EMBL/GenBank/DDBJ whole genome shotgun (WGS) entry which is preliminary data.</text>
</comment>
<feature type="compositionally biased region" description="Low complexity" evidence="2">
    <location>
        <begin position="482"/>
        <end position="491"/>
    </location>
</feature>